<dbReference type="SUPFAM" id="SSF81383">
    <property type="entry name" value="F-box domain"/>
    <property type="match status" value="1"/>
</dbReference>
<name>A0AAW0DBF5_9AGAR</name>
<comment type="caution">
    <text evidence="2">The sequence shown here is derived from an EMBL/GenBank/DDBJ whole genome shotgun (WGS) entry which is preliminary data.</text>
</comment>
<dbReference type="CDD" id="cd09917">
    <property type="entry name" value="F-box_SF"/>
    <property type="match status" value="1"/>
</dbReference>
<evidence type="ECO:0000313" key="2">
    <source>
        <dbReference type="EMBL" id="KAK7048354.1"/>
    </source>
</evidence>
<keyword evidence="3" id="KW-1185">Reference proteome</keyword>
<evidence type="ECO:0000259" key="1">
    <source>
        <dbReference type="Pfam" id="PF12937"/>
    </source>
</evidence>
<protein>
    <recommendedName>
        <fullName evidence="1">F-box domain-containing protein</fullName>
    </recommendedName>
</protein>
<evidence type="ECO:0000313" key="3">
    <source>
        <dbReference type="Proteomes" id="UP001362999"/>
    </source>
</evidence>
<dbReference type="Pfam" id="PF12937">
    <property type="entry name" value="F-box-like"/>
    <property type="match status" value="1"/>
</dbReference>
<sequence length="535" mass="60443">MSSEFVGAELPSPFIPGAVEWENLRDLMRTHRLPQDTSRLEATILAAPALLKRYDIEINQLREGLDQERLARLISERDGLASYTEGCRSILSPVHRLPNELLSEIFHCCFPSELYRIVERITSVQEIDRLSHRHLLRLAQVSSRWYRIAMDTPKLWSTIAVDTSLWPVCLDRVSLETLLNWLELALTRGRGHALELQVGVTTQYGDTLFELLSQHACRWQTLYIWSSSPQPSKTLSNAFGRLDRLERLELDVMWENVDVFQSAPLLKEVSFPGDNLPQLPWDQIQMCTYRTSGITHTWFSPFSLLNLATNATTFSFSLDLRDLDMDQPANLDIQSNVEHLSFRLSTSNSAAVGQLLDCLTLPSLKSLSVQHPVATAPPVWCSNNFLTLAARSGFGQHLKRLSIHAAVEDTELLRCLVVLLQLEELIIVDCPSLDVGHAVVTDTFLRALISDFNSAPLMPKLRLLGLRSLLEFSDPLYIDLVASRAEKLHVDGNGPFKANLWWRPARRRDASVEMLDELAQLVSKGLLIFDSGEGK</sequence>
<dbReference type="EMBL" id="JAWWNJ010000009">
    <property type="protein sequence ID" value="KAK7048354.1"/>
    <property type="molecule type" value="Genomic_DNA"/>
</dbReference>
<accession>A0AAW0DBF5</accession>
<dbReference type="Proteomes" id="UP001362999">
    <property type="component" value="Unassembled WGS sequence"/>
</dbReference>
<dbReference type="InterPro" id="IPR036047">
    <property type="entry name" value="F-box-like_dom_sf"/>
</dbReference>
<dbReference type="InterPro" id="IPR001810">
    <property type="entry name" value="F-box_dom"/>
</dbReference>
<proteinExistence type="predicted"/>
<feature type="domain" description="F-box" evidence="1">
    <location>
        <begin position="95"/>
        <end position="159"/>
    </location>
</feature>
<dbReference type="Gene3D" id="1.20.1280.50">
    <property type="match status" value="1"/>
</dbReference>
<reference evidence="2 3" key="1">
    <citation type="journal article" date="2024" name="J Genomics">
        <title>Draft genome sequencing and assembly of Favolaschia claudopus CIRM-BRFM 2984 isolated from oak limbs.</title>
        <authorList>
            <person name="Navarro D."/>
            <person name="Drula E."/>
            <person name="Chaduli D."/>
            <person name="Cazenave R."/>
            <person name="Ahrendt S."/>
            <person name="Wang J."/>
            <person name="Lipzen A."/>
            <person name="Daum C."/>
            <person name="Barry K."/>
            <person name="Grigoriev I.V."/>
            <person name="Favel A."/>
            <person name="Rosso M.N."/>
            <person name="Martin F."/>
        </authorList>
    </citation>
    <scope>NUCLEOTIDE SEQUENCE [LARGE SCALE GENOMIC DNA]</scope>
    <source>
        <strain evidence="2 3">CIRM-BRFM 2984</strain>
    </source>
</reference>
<gene>
    <name evidence="2" type="ORF">R3P38DRAFT_2868837</name>
</gene>
<dbReference type="AlphaFoldDB" id="A0AAW0DBF5"/>
<organism evidence="2 3">
    <name type="scientific">Favolaschia claudopus</name>
    <dbReference type="NCBI Taxonomy" id="2862362"/>
    <lineage>
        <taxon>Eukaryota</taxon>
        <taxon>Fungi</taxon>
        <taxon>Dikarya</taxon>
        <taxon>Basidiomycota</taxon>
        <taxon>Agaricomycotina</taxon>
        <taxon>Agaricomycetes</taxon>
        <taxon>Agaricomycetidae</taxon>
        <taxon>Agaricales</taxon>
        <taxon>Marasmiineae</taxon>
        <taxon>Mycenaceae</taxon>
        <taxon>Favolaschia</taxon>
    </lineage>
</organism>